<feature type="binding site" evidence="7">
    <location>
        <position position="34"/>
    </location>
    <ligand>
        <name>Zn(2+)</name>
        <dbReference type="ChEBI" id="CHEBI:29105"/>
    </ligand>
</feature>
<evidence type="ECO:0000256" key="7">
    <source>
        <dbReference type="HAMAP-Rule" id="MF_01364"/>
    </source>
</evidence>
<dbReference type="InterPro" id="IPR043140">
    <property type="entry name" value="Ribosomal_uS14_sf"/>
</dbReference>
<keyword evidence="3 7" id="KW-0862">Zinc</keyword>
<dbReference type="InterPro" id="IPR023676">
    <property type="entry name" value="Ribosomal_uS14_arc"/>
</dbReference>
<feature type="binding site" evidence="7">
    <location>
        <position position="16"/>
    </location>
    <ligand>
        <name>Zn(2+)</name>
        <dbReference type="ChEBI" id="CHEBI:29105"/>
    </ligand>
</feature>
<dbReference type="EMBL" id="CP084167">
    <property type="protein sequence ID" value="UJG42427.1"/>
    <property type="molecule type" value="Genomic_DNA"/>
</dbReference>
<dbReference type="HAMAP" id="MF_01364_A">
    <property type="entry name" value="Ribosomal_uS14_2_A"/>
    <property type="match status" value="1"/>
</dbReference>
<keyword evidence="1 7" id="KW-0479">Metal-binding</keyword>
<dbReference type="GO" id="GO:0003735">
    <property type="term" value="F:structural constituent of ribosome"/>
    <property type="evidence" value="ECO:0007669"/>
    <property type="project" value="InterPro"/>
</dbReference>
<evidence type="ECO:0000256" key="5">
    <source>
        <dbReference type="ARBA" id="ARBA00022980"/>
    </source>
</evidence>
<dbReference type="Gene3D" id="4.10.830.10">
    <property type="entry name" value="30s Ribosomal Protein S14, Chain N"/>
    <property type="match status" value="1"/>
</dbReference>
<proteinExistence type="inferred from homology"/>
<accession>A0A9Y1BP08</accession>
<feature type="binding site" evidence="7">
    <location>
        <position position="19"/>
    </location>
    <ligand>
        <name>Zn(2+)</name>
        <dbReference type="ChEBI" id="CHEBI:29105"/>
    </ligand>
</feature>
<keyword evidence="5 7" id="KW-0689">Ribosomal protein</keyword>
<protein>
    <recommendedName>
        <fullName evidence="7">Small ribosomal subunit protein uS14</fullName>
    </recommendedName>
</protein>
<dbReference type="PANTHER" id="PTHR12010">
    <property type="entry name" value="40S RIBOSOMAL PROTEIN S29"/>
    <property type="match status" value="1"/>
</dbReference>
<comment type="function">
    <text evidence="7">Binds 16S rRNA, required for the assembly of 30S particles.</text>
</comment>
<keyword evidence="2 7" id="KW-0699">rRNA-binding</keyword>
<dbReference type="GO" id="GO:0019843">
    <property type="term" value="F:rRNA binding"/>
    <property type="evidence" value="ECO:0007669"/>
    <property type="project" value="UniProtKB-UniRule"/>
</dbReference>
<dbReference type="AlphaFoldDB" id="A0A9Y1BP08"/>
<sequence>MQERREIKYGKGSRQCQRCGTHKGVIRRADLMICRRCIREIYDKIGFKKTGSRGG</sequence>
<keyword evidence="4 7" id="KW-0694">RNA-binding</keyword>
<keyword evidence="6 7" id="KW-0687">Ribonucleoprotein</keyword>
<comment type="cofactor">
    <cofactor evidence="7">
        <name>Zn(2+)</name>
        <dbReference type="ChEBI" id="CHEBI:29105"/>
    </cofactor>
    <text evidence="7">Binds 1 zinc ion per subunit.</text>
</comment>
<comment type="subunit">
    <text evidence="7">Part of the 30S ribosomal subunit.</text>
</comment>
<dbReference type="GO" id="GO:0022627">
    <property type="term" value="C:cytosolic small ribosomal subunit"/>
    <property type="evidence" value="ECO:0007669"/>
    <property type="project" value="TreeGrafter"/>
</dbReference>
<reference evidence="8" key="1">
    <citation type="journal article" date="2022" name="Nat. Microbiol.">
        <title>Unique mobile elements and scalable gene flow at the prokaryote-eukaryote boundary revealed by circularized Asgard archaea genomes.</title>
        <authorList>
            <person name="Wu F."/>
            <person name="Speth D.R."/>
            <person name="Philosof A."/>
            <person name="Cremiere A."/>
            <person name="Narayanan A."/>
            <person name="Barco R.A."/>
            <person name="Connon S.A."/>
            <person name="Amend J.P."/>
            <person name="Antoshechkin I.A."/>
            <person name="Orphan V.J."/>
        </authorList>
    </citation>
    <scope>NUCLEOTIDE SEQUENCE</scope>
    <source>
        <strain evidence="8">PR6</strain>
    </source>
</reference>
<evidence type="ECO:0000256" key="6">
    <source>
        <dbReference type="ARBA" id="ARBA00023274"/>
    </source>
</evidence>
<dbReference type="Proteomes" id="UP001200513">
    <property type="component" value="Chromosome"/>
</dbReference>
<feature type="binding site" evidence="7">
    <location>
        <position position="37"/>
    </location>
    <ligand>
        <name>Zn(2+)</name>
        <dbReference type="ChEBI" id="CHEBI:29105"/>
    </ligand>
</feature>
<evidence type="ECO:0000256" key="3">
    <source>
        <dbReference type="ARBA" id="ARBA00022833"/>
    </source>
</evidence>
<dbReference type="InterPro" id="IPR039744">
    <property type="entry name" value="RIbosomal_uS14_euk_arc"/>
</dbReference>
<name>A0A9Y1BP08_9ARCH</name>
<evidence type="ECO:0000256" key="2">
    <source>
        <dbReference type="ARBA" id="ARBA00022730"/>
    </source>
</evidence>
<organism evidence="8">
    <name type="scientific">Candidatus Heimdallarchaeum endolithica</name>
    <dbReference type="NCBI Taxonomy" id="2876572"/>
    <lineage>
        <taxon>Archaea</taxon>
        <taxon>Promethearchaeati</taxon>
        <taxon>Candidatus Heimdallarchaeota</taxon>
        <taxon>Candidatus Heimdallarchaeia (ex Rinke et al. 2021) (nom. nud.)</taxon>
        <taxon>Candidatus Heimdallarchaeales</taxon>
        <taxon>Candidatus Heimdallarchaeaceae</taxon>
        <taxon>Candidatus Heimdallarchaeum</taxon>
    </lineage>
</organism>
<dbReference type="GO" id="GO:0002181">
    <property type="term" value="P:cytoplasmic translation"/>
    <property type="evidence" value="ECO:0007669"/>
    <property type="project" value="TreeGrafter"/>
</dbReference>
<dbReference type="Pfam" id="PF00253">
    <property type="entry name" value="Ribosomal_S14"/>
    <property type="match status" value="1"/>
</dbReference>
<gene>
    <name evidence="7" type="primary">rps14</name>
    <name evidence="8" type="ORF">K9W46_08450</name>
</gene>
<evidence type="ECO:0000256" key="4">
    <source>
        <dbReference type="ARBA" id="ARBA00022884"/>
    </source>
</evidence>
<dbReference type="GO" id="GO:0008270">
    <property type="term" value="F:zinc ion binding"/>
    <property type="evidence" value="ECO:0007669"/>
    <property type="project" value="UniProtKB-UniRule"/>
</dbReference>
<evidence type="ECO:0000256" key="1">
    <source>
        <dbReference type="ARBA" id="ARBA00022723"/>
    </source>
</evidence>
<dbReference type="PROSITE" id="PS00527">
    <property type="entry name" value="RIBOSOMAL_S14"/>
    <property type="match status" value="1"/>
</dbReference>
<dbReference type="InterPro" id="IPR001209">
    <property type="entry name" value="Ribosomal_uS14"/>
</dbReference>
<dbReference type="InterPro" id="IPR018271">
    <property type="entry name" value="Ribosomal_uS14_CS"/>
</dbReference>
<comment type="similarity">
    <text evidence="7">Belongs to the universal ribosomal protein uS14 family. Zinc-binding uS14 subfamily.</text>
</comment>
<dbReference type="NCBIfam" id="NF004424">
    <property type="entry name" value="PRK05766.1"/>
    <property type="match status" value="1"/>
</dbReference>
<evidence type="ECO:0000313" key="8">
    <source>
        <dbReference type="EMBL" id="UJG42427.1"/>
    </source>
</evidence>
<dbReference type="PANTHER" id="PTHR12010:SF2">
    <property type="entry name" value="40S RIBOSOMAL PROTEIN S29"/>
    <property type="match status" value="1"/>
</dbReference>